<accession>A0A0A8VB77</accession>
<name>A0A0A8VB77_YERRU</name>
<keyword evidence="3" id="KW-1185">Reference proteome</keyword>
<sequence>MISLSTDTKARVGNRITILIPARKYIMNVAWTEEKPMPAIELFACRLLILFERMLPLELREFFGLSEREEEELLNSLEDKRLAALDNQGYLVPSPLLKSQVGYGDGVPMLVKYNEQTEHVILDAFALTVRKEQRLSRLMFGLPELAMPESAKGLGMDKIIEEFGRQFRSHLEITRNNEHERQRTQLYKVMGSSASDVLQLAVDIEFTYQQAKGEPKQLIRSAERLGPNQSRPLSSKLEAHIADFLGSNYIEEKGTDAETYCQLANDHVLKNFVNGYRVDYSRWMLARDESKTGYGSTDTRGVFGPLYLLENRRDALQWIRKTLHEQDEVTDLKALWMPSNVPFWGANSEDIDRFVQDLKSILEQKDSDAKVSLIHQGGHWDVRQYLKNIFPCGLSTPLALDRLELFVIPDIFGLIQYHGQPNTDSGVSLPIGYMTKDPDRIKHLELLFKSRVGDFSNLNCTWASSKGTNSPDKIQDLLPQNWLTIPISRPATRPILSLNR</sequence>
<proteinExistence type="predicted"/>
<protein>
    <submittedName>
        <fullName evidence="1">Uncharacterized protein</fullName>
    </submittedName>
</protein>
<evidence type="ECO:0000313" key="3">
    <source>
        <dbReference type="Proteomes" id="UP000255169"/>
    </source>
</evidence>
<gene>
    <name evidence="1" type="ORF">CSF007_5115</name>
    <name evidence="2" type="ORF">NCTC10476_01089</name>
</gene>
<evidence type="ECO:0000313" key="2">
    <source>
        <dbReference type="EMBL" id="SUP99837.1"/>
    </source>
</evidence>
<dbReference type="GeneID" id="66878763"/>
<reference evidence="1" key="1">
    <citation type="journal article" date="2015" name="Genome Announc.">
        <title>Complete Genome Sequence of Yersinia ruckeri Strain CSF007-82, Etiologic Agent of Red Mouth Disease in Salmonid Fish.</title>
        <authorList>
            <person name="Nelson M.C."/>
            <person name="LaPatra S.E."/>
            <person name="Welch T.J."/>
            <person name="Graf J."/>
        </authorList>
    </citation>
    <scope>NUCLEOTIDE SEQUENCE</scope>
    <source>
        <strain evidence="1">CSF007-82</strain>
    </source>
</reference>
<dbReference type="EMBL" id="LN681231">
    <property type="protein sequence ID" value="CEK26790.1"/>
    <property type="molecule type" value="Genomic_DNA"/>
</dbReference>
<dbReference type="Proteomes" id="UP000255169">
    <property type="component" value="Unassembled WGS sequence"/>
</dbReference>
<dbReference type="RefSeq" id="WP_038251284.1">
    <property type="nucleotide sequence ID" value="NZ_CCYO01000010.1"/>
</dbReference>
<dbReference type="OrthoDB" id="9177208at2"/>
<dbReference type="EMBL" id="UHJG01000001">
    <property type="protein sequence ID" value="SUP99837.1"/>
    <property type="molecule type" value="Genomic_DNA"/>
</dbReference>
<evidence type="ECO:0000313" key="1">
    <source>
        <dbReference type="EMBL" id="CEK26790.1"/>
    </source>
</evidence>
<organism evidence="1">
    <name type="scientific">Yersinia ruckeri</name>
    <dbReference type="NCBI Taxonomy" id="29486"/>
    <lineage>
        <taxon>Bacteria</taxon>
        <taxon>Pseudomonadati</taxon>
        <taxon>Pseudomonadota</taxon>
        <taxon>Gammaproteobacteria</taxon>
        <taxon>Enterobacterales</taxon>
        <taxon>Yersiniaceae</taxon>
        <taxon>Yersinia</taxon>
    </lineage>
</organism>
<reference evidence="2 3" key="2">
    <citation type="submission" date="2018-06" db="EMBL/GenBank/DDBJ databases">
        <authorList>
            <consortium name="Pathogen Informatics"/>
            <person name="Doyle S."/>
        </authorList>
    </citation>
    <scope>NUCLEOTIDE SEQUENCE [LARGE SCALE GENOMIC DNA]</scope>
    <source>
        <strain evidence="2 3">NCTC10476</strain>
    </source>
</reference>
<dbReference type="AlphaFoldDB" id="A0A0A8VB77"/>